<feature type="region of interest" description="Disordered" evidence="2">
    <location>
        <begin position="1"/>
        <end position="23"/>
    </location>
</feature>
<keyword evidence="1" id="KW-0175">Coiled coil</keyword>
<dbReference type="Proteomes" id="UP000285712">
    <property type="component" value="Unassembled WGS sequence"/>
</dbReference>
<sequence>MSAPTVATTHAMPDTPTAAASTSTVEDVAHWDSVQTYVTELNTYCTQLRWSANELEEEAREIRRALALLGRKQLVQRVLFDNTTNSNDDDEGDDSNDDDEGDDEVEMM</sequence>
<evidence type="ECO:0000256" key="1">
    <source>
        <dbReference type="SAM" id="Coils"/>
    </source>
</evidence>
<gene>
    <name evidence="3" type="ORF">DYB35_001936</name>
    <name evidence="4" type="ORF">DYB37_003021</name>
</gene>
<evidence type="ECO:0000313" key="6">
    <source>
        <dbReference type="Proteomes" id="UP000285712"/>
    </source>
</evidence>
<evidence type="ECO:0000313" key="4">
    <source>
        <dbReference type="EMBL" id="RHZ24874.1"/>
    </source>
</evidence>
<dbReference type="EMBL" id="QUTH01002632">
    <property type="protein sequence ID" value="RHZ24874.1"/>
    <property type="molecule type" value="Genomic_DNA"/>
</dbReference>
<name>A0A3R6WMQ0_APHAT</name>
<organism evidence="3 6">
    <name type="scientific">Aphanomyces astaci</name>
    <name type="common">Crayfish plague agent</name>
    <dbReference type="NCBI Taxonomy" id="112090"/>
    <lineage>
        <taxon>Eukaryota</taxon>
        <taxon>Sar</taxon>
        <taxon>Stramenopiles</taxon>
        <taxon>Oomycota</taxon>
        <taxon>Saprolegniomycetes</taxon>
        <taxon>Saprolegniales</taxon>
        <taxon>Verrucalvaceae</taxon>
        <taxon>Aphanomyces</taxon>
    </lineage>
</organism>
<evidence type="ECO:0000256" key="2">
    <source>
        <dbReference type="SAM" id="MobiDB-lite"/>
    </source>
</evidence>
<proteinExistence type="predicted"/>
<dbReference type="EMBL" id="QUTG01005504">
    <property type="protein sequence ID" value="RHY85479.1"/>
    <property type="molecule type" value="Genomic_DNA"/>
</dbReference>
<evidence type="ECO:0000313" key="3">
    <source>
        <dbReference type="EMBL" id="RHY85479.1"/>
    </source>
</evidence>
<dbReference type="AlphaFoldDB" id="A0A3R6WMQ0"/>
<feature type="compositionally biased region" description="Acidic residues" evidence="2">
    <location>
        <begin position="87"/>
        <end position="108"/>
    </location>
</feature>
<comment type="caution">
    <text evidence="3">The sequence shown here is derived from an EMBL/GenBank/DDBJ whole genome shotgun (WGS) entry which is preliminary data.</text>
</comment>
<feature type="coiled-coil region" evidence="1">
    <location>
        <begin position="45"/>
        <end position="72"/>
    </location>
</feature>
<evidence type="ECO:0000313" key="5">
    <source>
        <dbReference type="Proteomes" id="UP000285430"/>
    </source>
</evidence>
<dbReference type="Proteomes" id="UP000285430">
    <property type="component" value="Unassembled WGS sequence"/>
</dbReference>
<accession>A0A3R6WMQ0</accession>
<reference evidence="5 6" key="1">
    <citation type="submission" date="2018-08" db="EMBL/GenBank/DDBJ databases">
        <title>Aphanomyces genome sequencing and annotation.</title>
        <authorList>
            <person name="Minardi D."/>
            <person name="Oidtmann B."/>
            <person name="Van Der Giezen M."/>
            <person name="Studholme D.J."/>
        </authorList>
    </citation>
    <scope>NUCLEOTIDE SEQUENCE [LARGE SCALE GENOMIC DNA]</scope>
    <source>
        <strain evidence="4 5">Da</strain>
        <strain evidence="3 6">Sv</strain>
    </source>
</reference>
<dbReference type="VEuPathDB" id="FungiDB:H257_04316"/>
<feature type="region of interest" description="Disordered" evidence="2">
    <location>
        <begin position="80"/>
        <end position="108"/>
    </location>
</feature>
<protein>
    <submittedName>
        <fullName evidence="3">Uncharacterized protein</fullName>
    </submittedName>
</protein>